<accession>A0ABD2PTE0</accession>
<evidence type="ECO:0000256" key="2">
    <source>
        <dbReference type="ARBA" id="ARBA00022833"/>
    </source>
</evidence>
<name>A0ABD2PTE0_9PLAT</name>
<dbReference type="CDD" id="cd09334">
    <property type="entry name" value="LIM4_PINCH"/>
    <property type="match status" value="1"/>
</dbReference>
<comment type="caution">
    <text evidence="6">The sequence shown here is derived from an EMBL/GenBank/DDBJ whole genome shotgun (WGS) entry which is preliminary data.</text>
</comment>
<feature type="domain" description="LIM zinc-binding" evidence="5">
    <location>
        <begin position="182"/>
        <end position="241"/>
    </location>
</feature>
<dbReference type="Gene3D" id="2.10.110.10">
    <property type="entry name" value="Cysteine Rich Protein"/>
    <property type="match status" value="4"/>
</dbReference>
<dbReference type="Pfam" id="PF00412">
    <property type="entry name" value="LIM"/>
    <property type="match status" value="4"/>
</dbReference>
<organism evidence="6 7">
    <name type="scientific">Cichlidogyrus casuarinus</name>
    <dbReference type="NCBI Taxonomy" id="1844966"/>
    <lineage>
        <taxon>Eukaryota</taxon>
        <taxon>Metazoa</taxon>
        <taxon>Spiralia</taxon>
        <taxon>Lophotrochozoa</taxon>
        <taxon>Platyhelminthes</taxon>
        <taxon>Monogenea</taxon>
        <taxon>Monopisthocotylea</taxon>
        <taxon>Dactylogyridea</taxon>
        <taxon>Ancyrocephalidae</taxon>
        <taxon>Cichlidogyrus</taxon>
    </lineage>
</organism>
<dbReference type="FunFam" id="2.10.110.10:FF:000011">
    <property type="entry name" value="Lim and senescent cell antigen-like-containing"/>
    <property type="match status" value="1"/>
</dbReference>
<protein>
    <submittedName>
        <fullName evidence="6">LIM and senescent cell antigen-like-containing domain protein 2</fullName>
    </submittedName>
</protein>
<dbReference type="PROSITE" id="PS50023">
    <property type="entry name" value="LIM_DOMAIN_2"/>
    <property type="match status" value="3"/>
</dbReference>
<dbReference type="SUPFAM" id="SSF57716">
    <property type="entry name" value="Glucocorticoid receptor-like (DNA-binding domain)"/>
    <property type="match status" value="4"/>
</dbReference>
<evidence type="ECO:0000259" key="5">
    <source>
        <dbReference type="PROSITE" id="PS50023"/>
    </source>
</evidence>
<evidence type="ECO:0000313" key="6">
    <source>
        <dbReference type="EMBL" id="KAL3310718.1"/>
    </source>
</evidence>
<feature type="domain" description="LIM zinc-binding" evidence="5">
    <location>
        <begin position="123"/>
        <end position="181"/>
    </location>
</feature>
<keyword evidence="3 4" id="KW-0440">LIM domain</keyword>
<dbReference type="GO" id="GO:0046872">
    <property type="term" value="F:metal ion binding"/>
    <property type="evidence" value="ECO:0007669"/>
    <property type="project" value="UniProtKB-KW"/>
</dbReference>
<dbReference type="InterPro" id="IPR001781">
    <property type="entry name" value="Znf_LIM"/>
</dbReference>
<proteinExistence type="predicted"/>
<reference evidence="6 7" key="1">
    <citation type="submission" date="2024-11" db="EMBL/GenBank/DDBJ databases">
        <title>Adaptive evolution of stress response genes in parasites aligns with host niche diversity.</title>
        <authorList>
            <person name="Hahn C."/>
            <person name="Resl P."/>
        </authorList>
    </citation>
    <scope>NUCLEOTIDE SEQUENCE [LARGE SCALE GENOMIC DNA]</scope>
    <source>
        <strain evidence="6">EGGRZ-B1_66</strain>
        <tissue evidence="6">Body</tissue>
    </source>
</reference>
<dbReference type="Proteomes" id="UP001626550">
    <property type="component" value="Unassembled WGS sequence"/>
</dbReference>
<feature type="domain" description="LIM zinc-binding" evidence="5">
    <location>
        <begin position="60"/>
        <end position="119"/>
    </location>
</feature>
<keyword evidence="2 4" id="KW-0862">Zinc</keyword>
<keyword evidence="7" id="KW-1185">Reference proteome</keyword>
<dbReference type="InterPro" id="IPR017351">
    <property type="entry name" value="PINCH-1-4-like"/>
</dbReference>
<sequence length="318" mass="36303">MPISPTIDSFNNMTLGHNEAFYGDKYAVFNAFGRLLTTSSTSMTAENIVKRTFSSFMLPLVAIAVNRIIVGKVIKALHTSWHPDCFRCNHCDRLLDNGSFVKFQGKPVCHECNRNLKNNAVRINCYKCHAEIDPSQKLKFHNEFYHAYHFNCSSCAAELSSDAREKDGDLFCIRCFDKLGMPICGGCRRPIEERVIHALGKTWHVEHFMCARCEKPFLGTRHYEKGGYAYCELHYQELFGYTCFVCSQTISDNMVTAANKNWCAQHFACSMCDTVMEPGLFHPLDEKPVCDSCFDALPTEFKKRLVKMNKEQQSARKS</sequence>
<dbReference type="EMBL" id="JBJKFK010002694">
    <property type="protein sequence ID" value="KAL3310718.1"/>
    <property type="molecule type" value="Genomic_DNA"/>
</dbReference>
<dbReference type="SMART" id="SM00132">
    <property type="entry name" value="LIM"/>
    <property type="match status" value="4"/>
</dbReference>
<keyword evidence="1 4" id="KW-0479">Metal-binding</keyword>
<dbReference type="PANTHER" id="PTHR24210">
    <property type="entry name" value="LIM DOMAIN-CONTAINING PROTEIN"/>
    <property type="match status" value="1"/>
</dbReference>
<evidence type="ECO:0000256" key="3">
    <source>
        <dbReference type="ARBA" id="ARBA00023038"/>
    </source>
</evidence>
<evidence type="ECO:0000256" key="4">
    <source>
        <dbReference type="PROSITE-ProRule" id="PRU00125"/>
    </source>
</evidence>
<dbReference type="AlphaFoldDB" id="A0ABD2PTE0"/>
<dbReference type="PROSITE" id="PS00478">
    <property type="entry name" value="LIM_DOMAIN_1"/>
    <property type="match status" value="1"/>
</dbReference>
<gene>
    <name evidence="6" type="primary">LIMS2</name>
    <name evidence="6" type="ORF">Ciccas_010709</name>
</gene>
<evidence type="ECO:0000313" key="7">
    <source>
        <dbReference type="Proteomes" id="UP001626550"/>
    </source>
</evidence>
<dbReference type="PANTHER" id="PTHR24210:SF0">
    <property type="entry name" value="LIM DOMAIN-CONTAINING PROTEIN"/>
    <property type="match status" value="1"/>
</dbReference>
<evidence type="ECO:0000256" key="1">
    <source>
        <dbReference type="ARBA" id="ARBA00022723"/>
    </source>
</evidence>